<protein>
    <submittedName>
        <fullName evidence="2">Phosphotransferase family protein</fullName>
    </submittedName>
</protein>
<dbReference type="EMBL" id="JBHRZH010000006">
    <property type="protein sequence ID" value="MFC3760555.1"/>
    <property type="molecule type" value="Genomic_DNA"/>
</dbReference>
<evidence type="ECO:0000259" key="1">
    <source>
        <dbReference type="Pfam" id="PF01636"/>
    </source>
</evidence>
<gene>
    <name evidence="2" type="ORF">ACFOUW_06875</name>
</gene>
<comment type="caution">
    <text evidence="2">The sequence shown here is derived from an EMBL/GenBank/DDBJ whole genome shotgun (WGS) entry which is preliminary data.</text>
</comment>
<dbReference type="InterPro" id="IPR051678">
    <property type="entry name" value="AGP_Transferase"/>
</dbReference>
<evidence type="ECO:0000313" key="2">
    <source>
        <dbReference type="EMBL" id="MFC3760555.1"/>
    </source>
</evidence>
<dbReference type="InterPro" id="IPR002575">
    <property type="entry name" value="Aminoglycoside_PTrfase"/>
</dbReference>
<organism evidence="2 3">
    <name type="scientific">Tenggerimyces flavus</name>
    <dbReference type="NCBI Taxonomy" id="1708749"/>
    <lineage>
        <taxon>Bacteria</taxon>
        <taxon>Bacillati</taxon>
        <taxon>Actinomycetota</taxon>
        <taxon>Actinomycetes</taxon>
        <taxon>Propionibacteriales</taxon>
        <taxon>Nocardioidaceae</taxon>
        <taxon>Tenggerimyces</taxon>
    </lineage>
</organism>
<dbReference type="SUPFAM" id="SSF56112">
    <property type="entry name" value="Protein kinase-like (PK-like)"/>
    <property type="match status" value="1"/>
</dbReference>
<proteinExistence type="predicted"/>
<dbReference type="RefSeq" id="WP_205116741.1">
    <property type="nucleotide sequence ID" value="NZ_JAFBCM010000001.1"/>
</dbReference>
<dbReference type="Proteomes" id="UP001595699">
    <property type="component" value="Unassembled WGS sequence"/>
</dbReference>
<dbReference type="Pfam" id="PF01636">
    <property type="entry name" value="APH"/>
    <property type="match status" value="1"/>
</dbReference>
<evidence type="ECO:0000313" key="3">
    <source>
        <dbReference type="Proteomes" id="UP001595699"/>
    </source>
</evidence>
<reference evidence="3" key="1">
    <citation type="journal article" date="2019" name="Int. J. Syst. Evol. Microbiol.">
        <title>The Global Catalogue of Microorganisms (GCM) 10K type strain sequencing project: providing services to taxonomists for standard genome sequencing and annotation.</title>
        <authorList>
            <consortium name="The Broad Institute Genomics Platform"/>
            <consortium name="The Broad Institute Genome Sequencing Center for Infectious Disease"/>
            <person name="Wu L."/>
            <person name="Ma J."/>
        </authorList>
    </citation>
    <scope>NUCLEOTIDE SEQUENCE [LARGE SCALE GENOMIC DNA]</scope>
    <source>
        <strain evidence="3">CGMCC 4.7241</strain>
    </source>
</reference>
<dbReference type="Gene3D" id="3.90.1200.10">
    <property type="match status" value="1"/>
</dbReference>
<name>A0ABV7Y921_9ACTN</name>
<accession>A0ABV7Y921</accession>
<keyword evidence="3" id="KW-1185">Reference proteome</keyword>
<sequence>MSDPNEQVLRWAERTLGGGARVVAWEALKLQDTQKTWLLRVEQGHASTSLVLKTSPLGWDAGVAVEKAVLPLLEELGVPAPRLLGVDLTGHAGVLAVLSTVVPGSSGRPANAPLQRLRGLGAAAARLHAIPLHPRSDLPHRDRPVAYDPYVAERREGKAPTSSLLDEADHVVSNVVVPPADTVLVHGDYHLANTMWSDDTFVGYIDWDTAGVGQPGIDLGWARFDAALFYSQQAADEILRGWMEETGYEPAGVAYWDAIAALQSPADLGELSPQRDAFLLSALQRLERC</sequence>
<dbReference type="InterPro" id="IPR011009">
    <property type="entry name" value="Kinase-like_dom_sf"/>
</dbReference>
<dbReference type="PANTHER" id="PTHR21310">
    <property type="entry name" value="AMINOGLYCOSIDE PHOSPHOTRANSFERASE-RELATED-RELATED"/>
    <property type="match status" value="1"/>
</dbReference>
<feature type="domain" description="Aminoglycoside phosphotransferase" evidence="1">
    <location>
        <begin position="40"/>
        <end position="242"/>
    </location>
</feature>